<accession>A3K4U3</accession>
<comment type="similarity">
    <text evidence="1 7">Belongs to the ABC transporter superfamily.</text>
</comment>
<dbReference type="EMBL" id="AAYA01000007">
    <property type="protein sequence ID" value="EBA07992.1"/>
    <property type="molecule type" value="Genomic_DNA"/>
</dbReference>
<sequence length="353" mass="38673">MKSVAIPKNEIMRCSGVWKFFGPQSRQIETGRLRGVTAAQIDASGRHLAGVRNVSLSVRRGEILVLMGLSGSGKSTLLRCMARLMTPTFGEVYFDGLDMGDLDQRRLMQVRRDKMGMVFQGYGLLPHMTALQNVSFPMRVKGIDRAHREARAMDMLALVGLEDRADHYPDQLSGGQQQRVGIARSLTLKPDIWFLDEPFSALDPLVRREMQDEIIRLQTMLTKSIVFVTHDCIEAMRLADRIAIMKDGEIVQVATPEDLVLQPANDYVASFIQDVRRAEVLTVASVMDRAAGDADATGPAIREADKIIDIAGPVLGQTDPVTVLGKDGTPVGAISRAAVLDVMLAGTTEGNRA</sequence>
<dbReference type="Gene3D" id="3.40.50.300">
    <property type="entry name" value="P-loop containing nucleotide triphosphate hydrolases"/>
    <property type="match status" value="1"/>
</dbReference>
<name>A3K4U3_SAGS3</name>
<comment type="subunit">
    <text evidence="7">The complex is probably composed of two ATP-binding proteins, two transmembrane proteins and a solute-binding protein.</text>
</comment>
<evidence type="ECO:0000256" key="6">
    <source>
        <dbReference type="ARBA" id="ARBA00061968"/>
    </source>
</evidence>
<dbReference type="AlphaFoldDB" id="A3K4U3"/>
<dbReference type="InterPro" id="IPR003439">
    <property type="entry name" value="ABC_transporter-like_ATP-bd"/>
</dbReference>
<evidence type="ECO:0000256" key="3">
    <source>
        <dbReference type="ARBA" id="ARBA00022741"/>
    </source>
</evidence>
<dbReference type="GO" id="GO:0005886">
    <property type="term" value="C:plasma membrane"/>
    <property type="evidence" value="ECO:0007669"/>
    <property type="project" value="UniProtKB-SubCell"/>
</dbReference>
<dbReference type="PROSITE" id="PS00211">
    <property type="entry name" value="ABC_TRANSPORTER_1"/>
    <property type="match status" value="1"/>
</dbReference>
<evidence type="ECO:0000256" key="7">
    <source>
        <dbReference type="RuleBase" id="RU369116"/>
    </source>
</evidence>
<evidence type="ECO:0000313" key="9">
    <source>
        <dbReference type="EMBL" id="EBA07992.1"/>
    </source>
</evidence>
<dbReference type="InterPro" id="IPR027417">
    <property type="entry name" value="P-loop_NTPase"/>
</dbReference>
<feature type="domain" description="ABC transporter" evidence="8">
    <location>
        <begin position="31"/>
        <end position="272"/>
    </location>
</feature>
<gene>
    <name evidence="9" type="ORF">SSE37_02025</name>
</gene>
<evidence type="ECO:0000256" key="5">
    <source>
        <dbReference type="ARBA" id="ARBA00051811"/>
    </source>
</evidence>
<dbReference type="InterPro" id="IPR051921">
    <property type="entry name" value="ABC_osmolyte_uptake_ATP-bind"/>
</dbReference>
<dbReference type="Proteomes" id="UP000005713">
    <property type="component" value="Unassembled WGS sequence"/>
</dbReference>
<dbReference type="NCBIfam" id="TIGR01186">
    <property type="entry name" value="proV"/>
    <property type="match status" value="1"/>
</dbReference>
<dbReference type="GO" id="GO:0005524">
    <property type="term" value="F:ATP binding"/>
    <property type="evidence" value="ECO:0007669"/>
    <property type="project" value="UniProtKB-UniRule"/>
</dbReference>
<evidence type="ECO:0000313" key="10">
    <source>
        <dbReference type="Proteomes" id="UP000005713"/>
    </source>
</evidence>
<keyword evidence="4 7" id="KW-0067">ATP-binding</keyword>
<keyword evidence="10" id="KW-1185">Reference proteome</keyword>
<dbReference type="GO" id="GO:0006865">
    <property type="term" value="P:amino acid transport"/>
    <property type="evidence" value="ECO:0007669"/>
    <property type="project" value="UniProtKB-UniRule"/>
</dbReference>
<protein>
    <recommendedName>
        <fullName evidence="7">Quaternary amine transport ATP-binding protein</fullName>
        <ecNumber evidence="7">7.6.2.9</ecNumber>
    </recommendedName>
</protein>
<comment type="catalytic activity">
    <reaction evidence="5">
        <text>a quaternary ammonium(out) + ATP + H2O = a quaternary ammonium(in) + ADP + phosphate + H(+)</text>
        <dbReference type="Rhea" id="RHEA:11036"/>
        <dbReference type="ChEBI" id="CHEBI:15377"/>
        <dbReference type="ChEBI" id="CHEBI:15378"/>
        <dbReference type="ChEBI" id="CHEBI:30616"/>
        <dbReference type="ChEBI" id="CHEBI:35267"/>
        <dbReference type="ChEBI" id="CHEBI:43474"/>
        <dbReference type="ChEBI" id="CHEBI:456216"/>
        <dbReference type="EC" id="7.6.2.9"/>
    </reaction>
    <physiologicalReaction direction="left-to-right" evidence="5">
        <dbReference type="Rhea" id="RHEA:11037"/>
    </physiologicalReaction>
</comment>
<dbReference type="GO" id="GO:0016887">
    <property type="term" value="F:ATP hydrolysis activity"/>
    <property type="evidence" value="ECO:0007669"/>
    <property type="project" value="UniProtKB-UniRule"/>
</dbReference>
<comment type="subcellular location">
    <subcellularLocation>
        <location evidence="7">Cell inner membrane</location>
        <topology evidence="7">Peripheral membrane protein</topology>
    </subcellularLocation>
</comment>
<keyword evidence="7" id="KW-0997">Cell inner membrane</keyword>
<dbReference type="FunFam" id="3.40.50.300:FF:000201">
    <property type="entry name" value="Glycine betaine/L-proline ABC transporter ATP-binding protein"/>
    <property type="match status" value="1"/>
</dbReference>
<keyword evidence="7" id="KW-0472">Membrane</keyword>
<dbReference type="PROSITE" id="PS50893">
    <property type="entry name" value="ABC_TRANSPORTER_2"/>
    <property type="match status" value="1"/>
</dbReference>
<dbReference type="RefSeq" id="WP_005859807.1">
    <property type="nucleotide sequence ID" value="NZ_AAYA01000007.1"/>
</dbReference>
<evidence type="ECO:0000256" key="2">
    <source>
        <dbReference type="ARBA" id="ARBA00022448"/>
    </source>
</evidence>
<dbReference type="InterPro" id="IPR003593">
    <property type="entry name" value="AAA+_ATPase"/>
</dbReference>
<dbReference type="EC" id="7.6.2.9" evidence="7"/>
<dbReference type="PANTHER" id="PTHR43869:SF1">
    <property type="entry name" value="GLYCINE BETAINE_PROLINE BETAINE TRANSPORT SYSTEM ATP-BINDING PROTEIN PROV"/>
    <property type="match status" value="1"/>
</dbReference>
<comment type="caution">
    <text evidence="9">The sequence shown here is derived from an EMBL/GenBank/DDBJ whole genome shotgun (WGS) entry which is preliminary data.</text>
</comment>
<evidence type="ECO:0000256" key="4">
    <source>
        <dbReference type="ARBA" id="ARBA00022840"/>
    </source>
</evidence>
<organism evidence="9 10">
    <name type="scientific">Sagittula stellata (strain ATCC 700073 / DSM 11524 / E-37)</name>
    <dbReference type="NCBI Taxonomy" id="388399"/>
    <lineage>
        <taxon>Bacteria</taxon>
        <taxon>Pseudomonadati</taxon>
        <taxon>Pseudomonadota</taxon>
        <taxon>Alphaproteobacteria</taxon>
        <taxon>Rhodobacterales</taxon>
        <taxon>Roseobacteraceae</taxon>
        <taxon>Sagittula</taxon>
    </lineage>
</organism>
<keyword evidence="2 7" id="KW-0813">Transport</keyword>
<comment type="subunit">
    <text evidence="6">The complex is probably composed of two ATP-binding proteins (TmoW), two transmembrane proteins (TmoV) and a solute-binding protein (TmoX).</text>
</comment>
<dbReference type="PANTHER" id="PTHR43869">
    <property type="entry name" value="GLYCINE BETAINE/PROLINE BETAINE TRANSPORT SYSTEM ATP-BINDING PROTEIN PROV"/>
    <property type="match status" value="1"/>
</dbReference>
<dbReference type="GO" id="GO:0006970">
    <property type="term" value="P:response to osmotic stress"/>
    <property type="evidence" value="ECO:0007669"/>
    <property type="project" value="UniProtKB-ARBA"/>
</dbReference>
<dbReference type="InterPro" id="IPR017871">
    <property type="entry name" value="ABC_transporter-like_CS"/>
</dbReference>
<dbReference type="GO" id="GO:0015418">
    <property type="term" value="F:ABC-type quaternary ammonium compound transporting activity"/>
    <property type="evidence" value="ECO:0007669"/>
    <property type="project" value="UniProtKB-EC"/>
</dbReference>
<proteinExistence type="inferred from homology"/>
<dbReference type="SUPFAM" id="SSF52540">
    <property type="entry name" value="P-loop containing nucleoside triphosphate hydrolases"/>
    <property type="match status" value="1"/>
</dbReference>
<dbReference type="InterPro" id="IPR005892">
    <property type="entry name" value="Gly-betaine_transp_ATP-bd"/>
</dbReference>
<keyword evidence="3 7" id="KW-0547">Nucleotide-binding</keyword>
<reference evidence="9 10" key="1">
    <citation type="submission" date="2006-06" db="EMBL/GenBank/DDBJ databases">
        <authorList>
            <person name="Moran M.A."/>
            <person name="Ferriera S."/>
            <person name="Johnson J."/>
            <person name="Kravitz S."/>
            <person name="Beeson K."/>
            <person name="Sutton G."/>
            <person name="Rogers Y.-H."/>
            <person name="Friedman R."/>
            <person name="Frazier M."/>
            <person name="Venter J.C."/>
        </authorList>
    </citation>
    <scope>NUCLEOTIDE SEQUENCE [LARGE SCALE GENOMIC DNA]</scope>
    <source>
        <strain evidence="9 10">E-37</strain>
    </source>
</reference>
<dbReference type="GO" id="GO:0031460">
    <property type="term" value="P:glycine betaine transport"/>
    <property type="evidence" value="ECO:0007669"/>
    <property type="project" value="InterPro"/>
</dbReference>
<dbReference type="SMART" id="SM00382">
    <property type="entry name" value="AAA"/>
    <property type="match status" value="1"/>
</dbReference>
<keyword evidence="7" id="KW-1003">Cell membrane</keyword>
<dbReference type="Pfam" id="PF00005">
    <property type="entry name" value="ABC_tran"/>
    <property type="match status" value="1"/>
</dbReference>
<evidence type="ECO:0000256" key="1">
    <source>
        <dbReference type="ARBA" id="ARBA00005417"/>
    </source>
</evidence>
<dbReference type="eggNOG" id="COG4175">
    <property type="taxonomic scope" value="Bacteria"/>
</dbReference>
<evidence type="ECO:0000259" key="8">
    <source>
        <dbReference type="PROSITE" id="PS50893"/>
    </source>
</evidence>